<keyword evidence="1" id="KW-0732">Signal</keyword>
<sequence length="554" mass="61083">MNFKRKALALLMASSALTFTAYADDIKENDIQKQAVEKNIAADDVKDLIVSDISSLLSYQNQVTVGNVKVDNSRNISASNLLIISKDKQKLNMSINQLEIQGLDANGTVDGDFKASIEGLSITNLPTAVAESEIVPVDDKDEAIAGAANNDDLNGTLLNILGEGIYNISIKYDYDKKHLSLDINSTNNKHKFISAKIDFDNVDLYGVKVKDLGDELPKAISESNLGDFKITADFSDVIKRSTEQLLGKYKNYPSFVFNASFDKDSRDLKIYANGKLAGKDFLKYYFLAKDVNLPDVSVKEIPDDYVDALKVAYIDKSSSLVDVNFEFSRKDFPKDSKVQSVFDFTKKDNIQFKLHSDQEYSSSKFNSNASFSGQGLASLSGNSVGVVDGNLELLPYLGLISETEKNSLYNCKNRLCIKSFKIKFENKGLLQEVAKLLNPDPNTPASQALASYGALAQLLAVQQKDQFVRKVLSSVAIFLQNPQSISIEATAKKPVNQNVAIKMMLEDANKLQEANNISDKGVKVSEKQPSLKFFGNVDKIFDINFLVNGSKTNV</sequence>
<dbReference type="Proteomes" id="UP000182521">
    <property type="component" value="Chromosome"/>
</dbReference>
<feature type="signal peptide" evidence="1">
    <location>
        <begin position="1"/>
        <end position="23"/>
    </location>
</feature>
<feature type="chain" id="PRO_5009613991" evidence="1">
    <location>
        <begin position="24"/>
        <end position="554"/>
    </location>
</feature>
<organism evidence="2 3">
    <name type="scientific">Francisella frigiditurris</name>
    <dbReference type="NCBI Taxonomy" id="1542390"/>
    <lineage>
        <taxon>Bacteria</taxon>
        <taxon>Pseudomonadati</taxon>
        <taxon>Pseudomonadota</taxon>
        <taxon>Gammaproteobacteria</taxon>
        <taxon>Thiotrichales</taxon>
        <taxon>Francisellaceae</taxon>
        <taxon>Francisella</taxon>
    </lineage>
</organism>
<protein>
    <submittedName>
        <fullName evidence="2">Uncharacterized protein</fullName>
    </submittedName>
</protein>
<dbReference type="OrthoDB" id="5605584at2"/>
<dbReference type="KEGG" id="frc:KX01_912"/>
<dbReference type="RefSeq" id="WP_071663848.1">
    <property type="nucleotide sequence ID" value="NZ_CP009654.1"/>
</dbReference>
<gene>
    <name evidence="2" type="ORF">KX01_912</name>
</gene>
<dbReference type="EMBL" id="CP009654">
    <property type="protein sequence ID" value="APC97228.1"/>
    <property type="molecule type" value="Genomic_DNA"/>
</dbReference>
<evidence type="ECO:0000313" key="2">
    <source>
        <dbReference type="EMBL" id="APC97228.1"/>
    </source>
</evidence>
<name>A0A1J0KUB9_9GAMM</name>
<reference evidence="3" key="1">
    <citation type="submission" date="2014-10" db="EMBL/GenBank/DDBJ databases">
        <authorList>
            <person name="Kuske C.R."/>
            <person name="Challacombe J.F."/>
            <person name="Daligault H.E."/>
            <person name="Davenport K.W."/>
            <person name="Johnson S.L."/>
            <person name="Siddaramappa S."/>
            <person name="Petersen J.M."/>
        </authorList>
    </citation>
    <scope>NUCLEOTIDE SEQUENCE [LARGE SCALE GENOMIC DNA]</scope>
    <source>
        <strain evidence="3">CA97-1460</strain>
    </source>
</reference>
<evidence type="ECO:0000256" key="1">
    <source>
        <dbReference type="SAM" id="SignalP"/>
    </source>
</evidence>
<keyword evidence="3" id="KW-1185">Reference proteome</keyword>
<accession>A0A1J0KUB9</accession>
<proteinExistence type="predicted"/>
<evidence type="ECO:0000313" key="3">
    <source>
        <dbReference type="Proteomes" id="UP000182521"/>
    </source>
</evidence>
<dbReference type="AlphaFoldDB" id="A0A1J0KUB9"/>